<dbReference type="InterPro" id="IPR000917">
    <property type="entry name" value="Sulfatase_N"/>
</dbReference>
<dbReference type="Proteomes" id="UP001652445">
    <property type="component" value="Unassembled WGS sequence"/>
</dbReference>
<protein>
    <submittedName>
        <fullName evidence="2">Sulfatase-like hydrolase/transferase</fullName>
    </submittedName>
</protein>
<dbReference type="RefSeq" id="WP_262684027.1">
    <property type="nucleotide sequence ID" value="NZ_JAOQIO010000033.1"/>
</dbReference>
<evidence type="ECO:0000259" key="1">
    <source>
        <dbReference type="Pfam" id="PF00884"/>
    </source>
</evidence>
<dbReference type="InterPro" id="IPR052701">
    <property type="entry name" value="GAG_Ulvan_Degrading_Sulfatases"/>
</dbReference>
<accession>A0ABT2UDC0</accession>
<reference evidence="2 3" key="1">
    <citation type="submission" date="2022-09" db="EMBL/GenBank/DDBJ databases">
        <authorList>
            <person name="Han X.L."/>
            <person name="Wang Q."/>
            <person name="Lu T."/>
        </authorList>
    </citation>
    <scope>NUCLEOTIDE SEQUENCE [LARGE SCALE GENOMIC DNA]</scope>
    <source>
        <strain evidence="2 3">WQ 127069</strain>
    </source>
</reference>
<comment type="caution">
    <text evidence="2">The sequence shown here is derived from an EMBL/GenBank/DDBJ whole genome shotgun (WGS) entry which is preliminary data.</text>
</comment>
<sequence>MRMLFLDLDSTSPDHLGCYGYHRNTSPNIDRIAAEGVRFTNYYTSDAPCAPSRTALMSGKFGIVNGLVGHGGTAGDMKLEGTERELMGKLTRGGSLPSYLGLAADMNTALISPFAQRHSTFHFYAGFNEILNTGRYGNESAEHVTPVALDWVKRNASQDNWFLYINYWDPHTPYRAPMEFGNPFESEPLPEWLTEEVLDRHKQMVGSHCVHELHIDHRGKKYTNETSPNFPRHPGEIQSMDDMRRMIDGYDCGIRYMDDHLGRLFAALEEQGVMDELIIIISADHGENMGQLGIYGEHATADQGTCRIPMIIRWPGMKKGVVDEGLHYHLDLLPTLAEMLDSPAVPDWHGESYAPALKEGADCGRDYLVVSQCAHVVQRSVRFKDWIYIRSYHDGFHLFDEEMLYNLAEDPKEQHNLAAERRDICFEAVYYLNEWHDGMMRRNSDAVDPLWTVMKEGGPFHAKGYLRKYMDRLKETGRGHLVPELVRRHPGEFPTEPSNVLASLQAKIGAKMAGK</sequence>
<feature type="domain" description="Sulfatase N-terminal" evidence="1">
    <location>
        <begin position="8"/>
        <end position="341"/>
    </location>
</feature>
<dbReference type="CDD" id="cd16148">
    <property type="entry name" value="sulfatase_like"/>
    <property type="match status" value="1"/>
</dbReference>
<dbReference type="PANTHER" id="PTHR43751">
    <property type="entry name" value="SULFATASE"/>
    <property type="match status" value="1"/>
</dbReference>
<evidence type="ECO:0000313" key="2">
    <source>
        <dbReference type="EMBL" id="MCU6792647.1"/>
    </source>
</evidence>
<evidence type="ECO:0000313" key="3">
    <source>
        <dbReference type="Proteomes" id="UP001652445"/>
    </source>
</evidence>
<dbReference type="InterPro" id="IPR017850">
    <property type="entry name" value="Alkaline_phosphatase_core_sf"/>
</dbReference>
<gene>
    <name evidence="2" type="ORF">OB236_11005</name>
</gene>
<name>A0ABT2UDC0_9BACL</name>
<dbReference type="SUPFAM" id="SSF53649">
    <property type="entry name" value="Alkaline phosphatase-like"/>
    <property type="match status" value="1"/>
</dbReference>
<dbReference type="EMBL" id="JAOQIO010000033">
    <property type="protein sequence ID" value="MCU6792647.1"/>
    <property type="molecule type" value="Genomic_DNA"/>
</dbReference>
<organism evidence="2 3">
    <name type="scientific">Paenibacillus baimaensis</name>
    <dbReference type="NCBI Taxonomy" id="2982185"/>
    <lineage>
        <taxon>Bacteria</taxon>
        <taxon>Bacillati</taxon>
        <taxon>Bacillota</taxon>
        <taxon>Bacilli</taxon>
        <taxon>Bacillales</taxon>
        <taxon>Paenibacillaceae</taxon>
        <taxon>Paenibacillus</taxon>
    </lineage>
</organism>
<proteinExistence type="predicted"/>
<dbReference type="Pfam" id="PF00884">
    <property type="entry name" value="Sulfatase"/>
    <property type="match status" value="1"/>
</dbReference>
<dbReference type="Gene3D" id="3.40.720.10">
    <property type="entry name" value="Alkaline Phosphatase, subunit A"/>
    <property type="match status" value="1"/>
</dbReference>
<keyword evidence="3" id="KW-1185">Reference proteome</keyword>
<dbReference type="PANTHER" id="PTHR43751:SF3">
    <property type="entry name" value="SULFATASE N-TERMINAL DOMAIN-CONTAINING PROTEIN"/>
    <property type="match status" value="1"/>
</dbReference>